<evidence type="ECO:0000256" key="4">
    <source>
        <dbReference type="ARBA" id="ARBA00022519"/>
    </source>
</evidence>
<evidence type="ECO:0000256" key="6">
    <source>
        <dbReference type="ARBA" id="ARBA00022989"/>
    </source>
</evidence>
<dbReference type="PROSITE" id="PS50885">
    <property type="entry name" value="HAMP"/>
    <property type="match status" value="1"/>
</dbReference>
<keyword evidence="5 11" id="KW-0812">Transmembrane</keyword>
<dbReference type="PANTHER" id="PTHR32089">
    <property type="entry name" value="METHYL-ACCEPTING CHEMOTAXIS PROTEIN MCPB"/>
    <property type="match status" value="1"/>
</dbReference>
<evidence type="ECO:0000256" key="5">
    <source>
        <dbReference type="ARBA" id="ARBA00022692"/>
    </source>
</evidence>
<dbReference type="InterPro" id="IPR033479">
    <property type="entry name" value="dCache_1"/>
</dbReference>
<keyword evidence="6 11" id="KW-1133">Transmembrane helix</keyword>
<dbReference type="PROSITE" id="PS50192">
    <property type="entry name" value="T_SNARE"/>
    <property type="match status" value="1"/>
</dbReference>
<dbReference type="GO" id="GO:0006935">
    <property type="term" value="P:chemotaxis"/>
    <property type="evidence" value="ECO:0007669"/>
    <property type="project" value="UniProtKB-KW"/>
</dbReference>
<protein>
    <submittedName>
        <fullName evidence="15">Chemotaxis protein</fullName>
    </submittedName>
</protein>
<dbReference type="SMART" id="SM00283">
    <property type="entry name" value="MA"/>
    <property type="match status" value="1"/>
</dbReference>
<evidence type="ECO:0000259" key="12">
    <source>
        <dbReference type="PROSITE" id="PS50111"/>
    </source>
</evidence>
<dbReference type="RefSeq" id="WP_096780076.1">
    <property type="nucleotide sequence ID" value="NZ_CP012621.1"/>
</dbReference>
<feature type="domain" description="Methyl-accepting transducer" evidence="12">
    <location>
        <begin position="381"/>
        <end position="617"/>
    </location>
</feature>
<evidence type="ECO:0000259" key="14">
    <source>
        <dbReference type="PROSITE" id="PS50885"/>
    </source>
</evidence>
<dbReference type="CDD" id="cd06225">
    <property type="entry name" value="HAMP"/>
    <property type="match status" value="1"/>
</dbReference>
<keyword evidence="3" id="KW-0145">Chemotaxis</keyword>
<dbReference type="FunFam" id="1.10.287.950:FF:000001">
    <property type="entry name" value="Methyl-accepting chemotaxis sensory transducer"/>
    <property type="match status" value="1"/>
</dbReference>
<name>A0A291HTG4_9GAMM</name>
<dbReference type="InterPro" id="IPR003660">
    <property type="entry name" value="HAMP_dom"/>
</dbReference>
<evidence type="ECO:0000256" key="3">
    <source>
        <dbReference type="ARBA" id="ARBA00022500"/>
    </source>
</evidence>
<feature type="transmembrane region" description="Helical" evidence="11">
    <location>
        <begin position="303"/>
        <end position="325"/>
    </location>
</feature>
<comment type="similarity">
    <text evidence="9">Belongs to the methyl-accepting chemotaxis (MCP) protein family.</text>
</comment>
<dbReference type="EMBL" id="CP012621">
    <property type="protein sequence ID" value="ATG75402.1"/>
    <property type="molecule type" value="Genomic_DNA"/>
</dbReference>
<feature type="domain" description="HAMP" evidence="14">
    <location>
        <begin position="322"/>
        <end position="376"/>
    </location>
</feature>
<dbReference type="CDD" id="cd18773">
    <property type="entry name" value="PDC1_HK_sensor"/>
    <property type="match status" value="1"/>
</dbReference>
<evidence type="ECO:0000313" key="16">
    <source>
        <dbReference type="Proteomes" id="UP000217763"/>
    </source>
</evidence>
<evidence type="ECO:0000256" key="11">
    <source>
        <dbReference type="SAM" id="Phobius"/>
    </source>
</evidence>
<keyword evidence="16" id="KW-1185">Reference proteome</keyword>
<dbReference type="Pfam" id="PF00672">
    <property type="entry name" value="HAMP"/>
    <property type="match status" value="1"/>
</dbReference>
<dbReference type="SMART" id="SM00304">
    <property type="entry name" value="HAMP"/>
    <property type="match status" value="1"/>
</dbReference>
<dbReference type="Gene3D" id="3.30.450.20">
    <property type="entry name" value="PAS domain"/>
    <property type="match status" value="1"/>
</dbReference>
<evidence type="ECO:0000313" key="15">
    <source>
        <dbReference type="EMBL" id="ATG75402.1"/>
    </source>
</evidence>
<dbReference type="Proteomes" id="UP000217763">
    <property type="component" value="Chromosome"/>
</dbReference>
<evidence type="ECO:0000259" key="13">
    <source>
        <dbReference type="PROSITE" id="PS50192"/>
    </source>
</evidence>
<keyword evidence="7 11" id="KW-0472">Membrane</keyword>
<evidence type="ECO:0000256" key="2">
    <source>
        <dbReference type="ARBA" id="ARBA00022475"/>
    </source>
</evidence>
<keyword evidence="8 10" id="KW-0807">Transducer</keyword>
<sequence>MTSIKTKLLAAFLCTTLLPVIVVVALTLRNVNLDAKQRFAEASSLDIAIVDQAFGNFFDTMGHVVSMMADYPILSQTHEGAISTYFNEGRKPAEVAMANGGREQRLFELFSAIGNNNPTLGYVYMGDRHGGYLEWPGSDNYGNWDPRKRPWFDLGRDGNYQLVRRDGYYWEGDDSVYVSLLKGFQDERGDFEGVVAIDVSLKALTDMVQRIRFGETGFIMIVEGNGNVLVDGGNPANNFKPLAELENFKALGAQQAGLAEVSIDGVDYMANVYQSPGLGWKFVGFMQRDEVYAGAQQLTRTTLIVSLVLVLLFGVLGLVIAGRIVNPINAVKGRLKTIAEGEGDLTTRLDVDSRDETGELARWFNQFVASTQHLVSAIKETSTSMDRVSARTNASASQMADAIGHQRDSLEQIATAVTEMASTANEVARNCNDTADVSNRSLDATRDGKEIIDRSATGVGRLGESIRQANTVILELEKETGNINDIISTIQDIAGQTNLLALNAAIEAARAGEQGRGFAVVADEVRTLANRTQQSTEEINNILGLLVSRTRTVSVTMERSLGESDAAIALSDETRQAFEAIETSVEQIRDMTTQIASAAEEQQLVTEDINRNILAISESANRLQEMSTDVEGAYGEQTGLSRQLTQLVSSFRT</sequence>
<accession>A0A291HTG4</accession>
<feature type="domain" description="T-SNARE coiled-coil homology" evidence="13">
    <location>
        <begin position="568"/>
        <end position="613"/>
    </location>
</feature>
<reference evidence="16" key="1">
    <citation type="submission" date="2015-09" db="EMBL/GenBank/DDBJ databases">
        <authorList>
            <person name="Shao Z."/>
            <person name="Wang L."/>
        </authorList>
    </citation>
    <scope>NUCLEOTIDE SEQUENCE [LARGE SCALE GENOMIC DNA]</scope>
    <source>
        <strain evidence="16">F13-1</strain>
    </source>
</reference>
<dbReference type="SUPFAM" id="SSF58104">
    <property type="entry name" value="Methyl-accepting chemotaxis protein (MCP) signaling domain"/>
    <property type="match status" value="1"/>
</dbReference>
<evidence type="ECO:0000256" key="10">
    <source>
        <dbReference type="PROSITE-ProRule" id="PRU00284"/>
    </source>
</evidence>
<dbReference type="CDD" id="cd11386">
    <property type="entry name" value="MCP_signal"/>
    <property type="match status" value="1"/>
</dbReference>
<dbReference type="GO" id="GO:0005886">
    <property type="term" value="C:plasma membrane"/>
    <property type="evidence" value="ECO:0007669"/>
    <property type="project" value="UniProtKB-SubCell"/>
</dbReference>
<evidence type="ECO:0000256" key="7">
    <source>
        <dbReference type="ARBA" id="ARBA00023136"/>
    </source>
</evidence>
<evidence type="ECO:0000256" key="1">
    <source>
        <dbReference type="ARBA" id="ARBA00004429"/>
    </source>
</evidence>
<dbReference type="PROSITE" id="PS50111">
    <property type="entry name" value="CHEMOTAXIS_TRANSDUC_2"/>
    <property type="match status" value="1"/>
</dbReference>
<dbReference type="AlphaFoldDB" id="A0A291HTG4"/>
<evidence type="ECO:0000256" key="9">
    <source>
        <dbReference type="ARBA" id="ARBA00029447"/>
    </source>
</evidence>
<dbReference type="GO" id="GO:0007165">
    <property type="term" value="P:signal transduction"/>
    <property type="evidence" value="ECO:0007669"/>
    <property type="project" value="UniProtKB-KW"/>
</dbReference>
<dbReference type="KEGG" id="zdf:AN401_17395"/>
<proteinExistence type="inferred from homology"/>
<dbReference type="PANTHER" id="PTHR32089:SF112">
    <property type="entry name" value="LYSOZYME-LIKE PROTEIN-RELATED"/>
    <property type="match status" value="1"/>
</dbReference>
<organism evidence="15 16">
    <name type="scientific">Zobellella denitrificans</name>
    <dbReference type="NCBI Taxonomy" id="347534"/>
    <lineage>
        <taxon>Bacteria</taxon>
        <taxon>Pseudomonadati</taxon>
        <taxon>Pseudomonadota</taxon>
        <taxon>Gammaproteobacteria</taxon>
        <taxon>Aeromonadales</taxon>
        <taxon>Aeromonadaceae</taxon>
        <taxon>Zobellella</taxon>
    </lineage>
</organism>
<dbReference type="Gene3D" id="1.10.287.950">
    <property type="entry name" value="Methyl-accepting chemotaxis protein"/>
    <property type="match status" value="1"/>
</dbReference>
<dbReference type="InterPro" id="IPR004089">
    <property type="entry name" value="MCPsignal_dom"/>
</dbReference>
<gene>
    <name evidence="15" type="ORF">AN401_17395</name>
</gene>
<dbReference type="InterPro" id="IPR000727">
    <property type="entry name" value="T_SNARE_dom"/>
</dbReference>
<comment type="subcellular location">
    <subcellularLocation>
        <location evidence="1">Cell inner membrane</location>
        <topology evidence="1">Multi-pass membrane protein</topology>
    </subcellularLocation>
</comment>
<dbReference type="CDD" id="cd12912">
    <property type="entry name" value="PDC2_MCP_like"/>
    <property type="match status" value="1"/>
</dbReference>
<dbReference type="Pfam" id="PF00015">
    <property type="entry name" value="MCPsignal"/>
    <property type="match status" value="1"/>
</dbReference>
<dbReference type="Pfam" id="PF02743">
    <property type="entry name" value="dCache_1"/>
    <property type="match status" value="1"/>
</dbReference>
<keyword evidence="2" id="KW-1003">Cell membrane</keyword>
<keyword evidence="4" id="KW-0997">Cell inner membrane</keyword>
<evidence type="ECO:0000256" key="8">
    <source>
        <dbReference type="ARBA" id="ARBA00023224"/>
    </source>
</evidence>